<evidence type="ECO:0000256" key="5">
    <source>
        <dbReference type="ARBA" id="ARBA00022691"/>
    </source>
</evidence>
<keyword evidence="4 12" id="KW-0808">Transferase</keyword>
<dbReference type="PROSITE" id="PS50867">
    <property type="entry name" value="PRE_SET"/>
    <property type="match status" value="1"/>
</dbReference>
<keyword evidence="3 12" id="KW-0489">Methyltransferase</keyword>
<protein>
    <submittedName>
        <fullName evidence="12">Histone-lysine N-methyltransferase SUV39H2</fullName>
    </submittedName>
</protein>
<dbReference type="SUPFAM" id="SSF82199">
    <property type="entry name" value="SET domain"/>
    <property type="match status" value="1"/>
</dbReference>
<dbReference type="Pfam" id="PF05033">
    <property type="entry name" value="Pre-SET"/>
    <property type="match status" value="1"/>
</dbReference>
<dbReference type="GO" id="GO:0005634">
    <property type="term" value="C:nucleus"/>
    <property type="evidence" value="ECO:0007669"/>
    <property type="project" value="InterPro"/>
</dbReference>
<comment type="subcellular location">
    <subcellularLocation>
        <location evidence="1">Chromosome</location>
    </subcellularLocation>
</comment>
<dbReference type="EMBL" id="LSSN01005609">
    <property type="protein sequence ID" value="OMJ08998.1"/>
    <property type="molecule type" value="Genomic_DNA"/>
</dbReference>
<feature type="domain" description="Post-SET" evidence="11">
    <location>
        <begin position="541"/>
        <end position="557"/>
    </location>
</feature>
<evidence type="ECO:0000256" key="7">
    <source>
        <dbReference type="ARBA" id="ARBA00022833"/>
    </source>
</evidence>
<dbReference type="Pfam" id="PF00856">
    <property type="entry name" value="SET"/>
    <property type="match status" value="1"/>
</dbReference>
<feature type="domain" description="SET" evidence="9">
    <location>
        <begin position="356"/>
        <end position="483"/>
    </location>
</feature>
<dbReference type="GO" id="GO:0008270">
    <property type="term" value="F:zinc ion binding"/>
    <property type="evidence" value="ECO:0007669"/>
    <property type="project" value="InterPro"/>
</dbReference>
<evidence type="ECO:0000256" key="3">
    <source>
        <dbReference type="ARBA" id="ARBA00022603"/>
    </source>
</evidence>
<feature type="region of interest" description="Disordered" evidence="8">
    <location>
        <begin position="478"/>
        <end position="539"/>
    </location>
</feature>
<dbReference type="Proteomes" id="UP000187283">
    <property type="component" value="Unassembled WGS sequence"/>
</dbReference>
<dbReference type="STRING" id="133412.A0A1R1X2Y5"/>
<evidence type="ECO:0000313" key="14">
    <source>
        <dbReference type="Proteomes" id="UP000187283"/>
    </source>
</evidence>
<dbReference type="OrthoDB" id="308383at2759"/>
<dbReference type="PANTHER" id="PTHR46223">
    <property type="entry name" value="HISTONE-LYSINE N-METHYLTRANSFERASE SUV39H"/>
    <property type="match status" value="1"/>
</dbReference>
<evidence type="ECO:0000256" key="6">
    <source>
        <dbReference type="ARBA" id="ARBA00022723"/>
    </source>
</evidence>
<evidence type="ECO:0000313" key="13">
    <source>
        <dbReference type="EMBL" id="OMJ23239.1"/>
    </source>
</evidence>
<keyword evidence="6" id="KW-0479">Metal-binding</keyword>
<evidence type="ECO:0000259" key="10">
    <source>
        <dbReference type="PROSITE" id="PS50867"/>
    </source>
</evidence>
<dbReference type="InterPro" id="IPR050973">
    <property type="entry name" value="H3K9_Histone-Lys_N-MTase"/>
</dbReference>
<evidence type="ECO:0000256" key="1">
    <source>
        <dbReference type="ARBA" id="ARBA00004286"/>
    </source>
</evidence>
<keyword evidence="7" id="KW-0862">Zinc</keyword>
<evidence type="ECO:0000256" key="8">
    <source>
        <dbReference type="SAM" id="MobiDB-lite"/>
    </source>
</evidence>
<proteinExistence type="predicted"/>
<feature type="compositionally biased region" description="Basic residues" evidence="8">
    <location>
        <begin position="499"/>
        <end position="509"/>
    </location>
</feature>
<dbReference type="SMART" id="SM00468">
    <property type="entry name" value="PreSET"/>
    <property type="match status" value="1"/>
</dbReference>
<dbReference type="InterPro" id="IPR046341">
    <property type="entry name" value="SET_dom_sf"/>
</dbReference>
<dbReference type="EMBL" id="LSSN01000579">
    <property type="protein sequence ID" value="OMJ23239.1"/>
    <property type="molecule type" value="Genomic_DNA"/>
</dbReference>
<keyword evidence="2" id="KW-0158">Chromosome</keyword>
<evidence type="ECO:0000256" key="4">
    <source>
        <dbReference type="ARBA" id="ARBA00022679"/>
    </source>
</evidence>
<evidence type="ECO:0000313" key="12">
    <source>
        <dbReference type="EMBL" id="OMJ08998.1"/>
    </source>
</evidence>
<feature type="compositionally biased region" description="Basic and acidic residues" evidence="8">
    <location>
        <begin position="518"/>
        <end position="539"/>
    </location>
</feature>
<dbReference type="PROSITE" id="PS50280">
    <property type="entry name" value="SET"/>
    <property type="match status" value="1"/>
</dbReference>
<name>A0A1R1X2Y5_9FUNG</name>
<evidence type="ECO:0000259" key="9">
    <source>
        <dbReference type="PROSITE" id="PS50280"/>
    </source>
</evidence>
<gene>
    <name evidence="12" type="ORF">AYI70_g11186</name>
    <name evidence="13" type="ORF">AYI70_g2389</name>
</gene>
<dbReference type="InterPro" id="IPR003616">
    <property type="entry name" value="Post-SET_dom"/>
</dbReference>
<dbReference type="GO" id="GO:0042054">
    <property type="term" value="F:histone methyltransferase activity"/>
    <property type="evidence" value="ECO:0007669"/>
    <property type="project" value="InterPro"/>
</dbReference>
<dbReference type="GO" id="GO:0032259">
    <property type="term" value="P:methylation"/>
    <property type="evidence" value="ECO:0007669"/>
    <property type="project" value="UniProtKB-KW"/>
</dbReference>
<sequence length="558" mass="63086">MFEGNIRKLWDKRYNSTESETPSLSIIKPQKNVETVQSSITKSFDFLLKPSSSKGIVEGIFESIFSGLPSASIMNTESKNNNIKPSPLNIPKYNNINANTVDTINSFNTKVKSCADCKSSNVKQKEACAKLPDIIKVDNSICFIKSKNHHQSVDNLNFKTDSGFKSDYILNPKSMSVSSLVSENIKSFLKLVENFSGPPITIVNNVDDVPPPADFEFINTSIYALNVPRPQEFDVFPCCCESHLLEDDSHCISMGNKSLTLSEFKKSKFYDSSYIKGFRERFSPEEFDTRLKSICTPSLRTDTNTILCSHNLDGGNPYNSKGLLILPESIPIYECNWTCACGPLCFNRIVQRGPTVSLQIFRTRLKGWGVRTLQPLQKGQFIAEYVGEIITNEEADRRGKKNDKLGSTYLFDLDADKEYDETCEYTIDAANYGNITHFLNHSCVPNLKIRAVYTSHWDSNLHQLAFFTTERIPAGTELTFDYNPGSPFPGEDGYESRESKKKNNKRKGRSLNSPSDYVRLENTIDTRSHKSSKEKSDFPREPYKCYCGAPRCRGFVFF</sequence>
<organism evidence="12 14">
    <name type="scientific">Smittium culicis</name>
    <dbReference type="NCBI Taxonomy" id="133412"/>
    <lineage>
        <taxon>Eukaryota</taxon>
        <taxon>Fungi</taxon>
        <taxon>Fungi incertae sedis</taxon>
        <taxon>Zoopagomycota</taxon>
        <taxon>Kickxellomycotina</taxon>
        <taxon>Harpellomycetes</taxon>
        <taxon>Harpellales</taxon>
        <taxon>Legeriomycetaceae</taxon>
        <taxon>Smittium</taxon>
    </lineage>
</organism>
<comment type="caution">
    <text evidence="12">The sequence shown here is derived from an EMBL/GenBank/DDBJ whole genome shotgun (WGS) entry which is preliminary data.</text>
</comment>
<dbReference type="PANTHER" id="PTHR46223:SF3">
    <property type="entry name" value="HISTONE-LYSINE N-METHYLTRANSFERASE SET-23"/>
    <property type="match status" value="1"/>
</dbReference>
<dbReference type="AlphaFoldDB" id="A0A1R1X2Y5"/>
<evidence type="ECO:0000259" key="11">
    <source>
        <dbReference type="PROSITE" id="PS50868"/>
    </source>
</evidence>
<accession>A0A1R1X2Y5</accession>
<dbReference type="PROSITE" id="PS50868">
    <property type="entry name" value="POST_SET"/>
    <property type="match status" value="1"/>
</dbReference>
<reference evidence="12 14" key="1">
    <citation type="submission" date="2017-01" db="EMBL/GenBank/DDBJ databases">
        <authorList>
            <person name="Mah S.A."/>
            <person name="Swanson W.J."/>
            <person name="Moy G.W."/>
            <person name="Vacquier V.D."/>
        </authorList>
    </citation>
    <scope>NUCLEOTIDE SEQUENCE [LARGE SCALE GENOMIC DNA]</scope>
    <source>
        <strain evidence="12 14">GSMNP</strain>
    </source>
</reference>
<keyword evidence="14" id="KW-1185">Reference proteome</keyword>
<feature type="domain" description="Pre-SET" evidence="10">
    <location>
        <begin position="236"/>
        <end position="353"/>
    </location>
</feature>
<dbReference type="GO" id="GO:0005694">
    <property type="term" value="C:chromosome"/>
    <property type="evidence" value="ECO:0007669"/>
    <property type="project" value="UniProtKB-SubCell"/>
</dbReference>
<evidence type="ECO:0000256" key="2">
    <source>
        <dbReference type="ARBA" id="ARBA00022454"/>
    </source>
</evidence>
<dbReference type="SMART" id="SM00317">
    <property type="entry name" value="SET"/>
    <property type="match status" value="1"/>
</dbReference>
<keyword evidence="5" id="KW-0949">S-adenosyl-L-methionine</keyword>
<dbReference type="InterPro" id="IPR001214">
    <property type="entry name" value="SET_dom"/>
</dbReference>
<dbReference type="Gene3D" id="2.170.270.10">
    <property type="entry name" value="SET domain"/>
    <property type="match status" value="1"/>
</dbReference>
<dbReference type="InterPro" id="IPR007728">
    <property type="entry name" value="Pre-SET_dom"/>
</dbReference>